<dbReference type="OrthoDB" id="1629586at2"/>
<evidence type="ECO:0000313" key="3">
    <source>
        <dbReference type="Proteomes" id="UP000019426"/>
    </source>
</evidence>
<dbReference type="Gene3D" id="1.10.10.1100">
    <property type="entry name" value="BFD-like [2Fe-2S]-binding domain"/>
    <property type="match status" value="1"/>
</dbReference>
<sequence length="74" mass="8284">MEQNIKPEILDKITKVCLCKGISRATIKEAIKKGARTVEEVKEATGATVGGCNGKRCAYKIEELLKEYYSQFEE</sequence>
<dbReference type="InterPro" id="IPR007419">
    <property type="entry name" value="BFD-like_2Fe2S-bd_dom"/>
</dbReference>
<evidence type="ECO:0000313" key="2">
    <source>
        <dbReference type="EMBL" id="CDM67229.1"/>
    </source>
</evidence>
<dbReference type="KEGG" id="clt:CM240_0041"/>
<reference evidence="2 3" key="1">
    <citation type="submission" date="2013-11" db="EMBL/GenBank/DDBJ databases">
        <title>Complete genome sequence of Clostridum sp. M2/40.</title>
        <authorList>
            <person name="Wibberg D."/>
            <person name="Puehler A."/>
            <person name="Schlueter A."/>
        </authorList>
    </citation>
    <scope>NUCLEOTIDE SEQUENCE [LARGE SCALE GENOMIC DNA]</scope>
    <source>
        <strain evidence="3">M2/40</strain>
    </source>
</reference>
<dbReference type="EMBL" id="HG917868">
    <property type="protein sequence ID" value="CDM67229.1"/>
    <property type="molecule type" value="Genomic_DNA"/>
</dbReference>
<dbReference type="AlphaFoldDB" id="W6RUB5"/>
<dbReference type="InterPro" id="IPR041854">
    <property type="entry name" value="BFD-like_2Fe2S-bd_dom_sf"/>
</dbReference>
<protein>
    <recommendedName>
        <fullName evidence="1">BFD-like [2Fe-2S]-binding domain-containing protein</fullName>
    </recommendedName>
</protein>
<dbReference type="PATRIC" id="fig|1216932.3.peg.33"/>
<dbReference type="Proteomes" id="UP000019426">
    <property type="component" value="Chromosome M2/40_rep1"/>
</dbReference>
<name>W6RUB5_9CLOT</name>
<dbReference type="eggNOG" id="COG1251">
    <property type="taxonomic scope" value="Bacteria"/>
</dbReference>
<dbReference type="HOGENOM" id="CLU_159205_4_0_9"/>
<gene>
    <name evidence="2" type="ORF">CM240_0041</name>
</gene>
<dbReference type="Pfam" id="PF04324">
    <property type="entry name" value="Fer2_BFD"/>
    <property type="match status" value="1"/>
</dbReference>
<dbReference type="RefSeq" id="WP_044035710.1">
    <property type="nucleotide sequence ID" value="NZ_HG917868.1"/>
</dbReference>
<feature type="domain" description="BFD-like [2Fe-2S]-binding" evidence="1">
    <location>
        <begin position="16"/>
        <end position="67"/>
    </location>
</feature>
<organism evidence="2 3">
    <name type="scientific">Clostridium bornimense</name>
    <dbReference type="NCBI Taxonomy" id="1216932"/>
    <lineage>
        <taxon>Bacteria</taxon>
        <taxon>Bacillati</taxon>
        <taxon>Bacillota</taxon>
        <taxon>Clostridia</taxon>
        <taxon>Eubacteriales</taxon>
        <taxon>Clostridiaceae</taxon>
        <taxon>Clostridium</taxon>
    </lineage>
</organism>
<proteinExistence type="predicted"/>
<accession>W6RUB5</accession>
<keyword evidence="3" id="KW-1185">Reference proteome</keyword>
<evidence type="ECO:0000259" key="1">
    <source>
        <dbReference type="Pfam" id="PF04324"/>
    </source>
</evidence>
<dbReference type="STRING" id="1216932.CM240_0041"/>